<evidence type="ECO:0000313" key="3">
    <source>
        <dbReference type="EMBL" id="VFQ96519.1"/>
    </source>
</evidence>
<protein>
    <recommendedName>
        <fullName evidence="2">Retroviral polymerase SH3-like domain-containing protein</fullName>
    </recommendedName>
</protein>
<dbReference type="Pfam" id="PF25597">
    <property type="entry name" value="SH3_retrovirus"/>
    <property type="match status" value="1"/>
</dbReference>
<feature type="domain" description="Retroviral polymerase SH3-like" evidence="2">
    <location>
        <begin position="24"/>
        <end position="74"/>
    </location>
</feature>
<accession>A0A484N6L3</accession>
<sequence>MELELVFPPSWTADRERMGEEMDERSKLDVKTRQCIFVGYGHDEFGYRLYDPVEKKLVRSRDVIFIEDQNIEDIQKMDKLESQNYDDLVDLNPTPVAQTPNATNGDQNDDNSNVPHDSADGNVEEESNEILSRGKSGDLGHYTFICVLAFPTKSSSVNHEQSLRRISVGNPQDRHAQILQWGSYRPPLIGVQTSFWSPFQCFSLTFCGRPLLCHHVLNLFKILDNFHSRRKWPRPIFNIFHWLTFTYSHINDNILFLPGRKQSKA</sequence>
<organism evidence="3 4">
    <name type="scientific">Cuscuta campestris</name>
    <dbReference type="NCBI Taxonomy" id="132261"/>
    <lineage>
        <taxon>Eukaryota</taxon>
        <taxon>Viridiplantae</taxon>
        <taxon>Streptophyta</taxon>
        <taxon>Embryophyta</taxon>
        <taxon>Tracheophyta</taxon>
        <taxon>Spermatophyta</taxon>
        <taxon>Magnoliopsida</taxon>
        <taxon>eudicotyledons</taxon>
        <taxon>Gunneridae</taxon>
        <taxon>Pentapetalae</taxon>
        <taxon>asterids</taxon>
        <taxon>lamiids</taxon>
        <taxon>Solanales</taxon>
        <taxon>Convolvulaceae</taxon>
        <taxon>Cuscuteae</taxon>
        <taxon>Cuscuta</taxon>
        <taxon>Cuscuta subgen. Grammica</taxon>
        <taxon>Cuscuta sect. Cleistogrammica</taxon>
    </lineage>
</organism>
<feature type="compositionally biased region" description="Polar residues" evidence="1">
    <location>
        <begin position="95"/>
        <end position="115"/>
    </location>
</feature>
<evidence type="ECO:0000256" key="1">
    <source>
        <dbReference type="SAM" id="MobiDB-lite"/>
    </source>
</evidence>
<dbReference type="InterPro" id="IPR057670">
    <property type="entry name" value="SH3_retrovirus"/>
</dbReference>
<evidence type="ECO:0000259" key="2">
    <source>
        <dbReference type="Pfam" id="PF25597"/>
    </source>
</evidence>
<proteinExistence type="predicted"/>
<name>A0A484N6L3_9ASTE</name>
<evidence type="ECO:0000313" key="4">
    <source>
        <dbReference type="Proteomes" id="UP000595140"/>
    </source>
</evidence>
<reference evidence="3 4" key="1">
    <citation type="submission" date="2018-04" db="EMBL/GenBank/DDBJ databases">
        <authorList>
            <person name="Vogel A."/>
        </authorList>
    </citation>
    <scope>NUCLEOTIDE SEQUENCE [LARGE SCALE GENOMIC DNA]</scope>
</reference>
<dbReference type="OrthoDB" id="1432605at2759"/>
<keyword evidence="4" id="KW-1185">Reference proteome</keyword>
<gene>
    <name evidence="3" type="ORF">CCAM_LOCUS38295</name>
</gene>
<dbReference type="EMBL" id="OOIL02006049">
    <property type="protein sequence ID" value="VFQ96519.1"/>
    <property type="molecule type" value="Genomic_DNA"/>
</dbReference>
<feature type="region of interest" description="Disordered" evidence="1">
    <location>
        <begin position="87"/>
        <end position="134"/>
    </location>
</feature>
<dbReference type="AlphaFoldDB" id="A0A484N6L3"/>
<dbReference type="Proteomes" id="UP000595140">
    <property type="component" value="Unassembled WGS sequence"/>
</dbReference>